<dbReference type="PANTHER" id="PTHR11472:SF57">
    <property type="entry name" value="ATP-DEPENDENT HELICASE YPVA-RELATED"/>
    <property type="match status" value="1"/>
</dbReference>
<dbReference type="InterPro" id="IPR027417">
    <property type="entry name" value="P-loop_NTPase"/>
</dbReference>
<dbReference type="SUPFAM" id="SSF52540">
    <property type="entry name" value="P-loop containing nucleoside triphosphate hydrolases"/>
    <property type="match status" value="1"/>
</dbReference>
<evidence type="ECO:0000259" key="5">
    <source>
        <dbReference type="PROSITE" id="PS51193"/>
    </source>
</evidence>
<evidence type="ECO:0000256" key="2">
    <source>
        <dbReference type="ARBA" id="ARBA00022801"/>
    </source>
</evidence>
<evidence type="ECO:0000313" key="7">
    <source>
        <dbReference type="Proteomes" id="UP001597218"/>
    </source>
</evidence>
<dbReference type="InterPro" id="IPR045028">
    <property type="entry name" value="DinG/Rad3-like"/>
</dbReference>
<dbReference type="InterPro" id="IPR014013">
    <property type="entry name" value="Helic_SF1/SF2_ATP-bd_DinG/Rad3"/>
</dbReference>
<keyword evidence="7" id="KW-1185">Reference proteome</keyword>
<name>A0ABW4SFP4_9BACL</name>
<dbReference type="Pfam" id="PF00270">
    <property type="entry name" value="DEAD"/>
    <property type="match status" value="1"/>
</dbReference>
<feature type="domain" description="Helicase ATP-binding" evidence="5">
    <location>
        <begin position="28"/>
        <end position="305"/>
    </location>
</feature>
<accession>A0ABW4SFP4</accession>
<dbReference type="Pfam" id="PF13307">
    <property type="entry name" value="Helicase_C_2"/>
    <property type="match status" value="1"/>
</dbReference>
<proteinExistence type="inferred from homology"/>
<dbReference type="InterPro" id="IPR011545">
    <property type="entry name" value="DEAD/DEAH_box_helicase_dom"/>
</dbReference>
<comment type="caution">
    <text evidence="6">The sequence shown here is derived from an EMBL/GenBank/DDBJ whole genome shotgun (WGS) entry which is preliminary data.</text>
</comment>
<evidence type="ECO:0000256" key="3">
    <source>
        <dbReference type="ARBA" id="ARBA00022840"/>
    </source>
</evidence>
<comment type="similarity">
    <text evidence="4">Belongs to the helicase family. DinG subfamily.</text>
</comment>
<keyword evidence="2 6" id="KW-0378">Hydrolase</keyword>
<organism evidence="6 7">
    <name type="scientific">Sporosarcina siberiensis</name>
    <dbReference type="NCBI Taxonomy" id="1365606"/>
    <lineage>
        <taxon>Bacteria</taxon>
        <taxon>Bacillati</taxon>
        <taxon>Bacillota</taxon>
        <taxon>Bacilli</taxon>
        <taxon>Bacillales</taxon>
        <taxon>Caryophanaceae</taxon>
        <taxon>Sporosarcina</taxon>
    </lineage>
</organism>
<dbReference type="GO" id="GO:0016787">
    <property type="term" value="F:hydrolase activity"/>
    <property type="evidence" value="ECO:0007669"/>
    <property type="project" value="UniProtKB-KW"/>
</dbReference>
<keyword evidence="6" id="KW-0347">Helicase</keyword>
<evidence type="ECO:0000256" key="1">
    <source>
        <dbReference type="ARBA" id="ARBA00022741"/>
    </source>
</evidence>
<dbReference type="EC" id="3.6.4.12" evidence="6"/>
<dbReference type="RefSeq" id="WP_381537292.1">
    <property type="nucleotide sequence ID" value="NZ_JBHUGI010000024.1"/>
</dbReference>
<evidence type="ECO:0000313" key="6">
    <source>
        <dbReference type="EMBL" id="MFD1928179.1"/>
    </source>
</evidence>
<keyword evidence="1" id="KW-0547">Nucleotide-binding</keyword>
<gene>
    <name evidence="6" type="ORF">ACFSFY_08920</name>
</gene>
<dbReference type="PROSITE" id="PS51193">
    <property type="entry name" value="HELICASE_ATP_BIND_2"/>
    <property type="match status" value="1"/>
</dbReference>
<reference evidence="7" key="1">
    <citation type="journal article" date="2019" name="Int. J. Syst. Evol. Microbiol.">
        <title>The Global Catalogue of Microorganisms (GCM) 10K type strain sequencing project: providing services to taxonomists for standard genome sequencing and annotation.</title>
        <authorList>
            <consortium name="The Broad Institute Genomics Platform"/>
            <consortium name="The Broad Institute Genome Sequencing Center for Infectious Disease"/>
            <person name="Wu L."/>
            <person name="Ma J."/>
        </authorList>
    </citation>
    <scope>NUCLEOTIDE SEQUENCE [LARGE SCALE GENOMIC DNA]</scope>
    <source>
        <strain evidence="7">CGMCC 4.7177</strain>
    </source>
</reference>
<protein>
    <submittedName>
        <fullName evidence="6">ATP-dependent DNA helicase</fullName>
        <ecNumber evidence="6">3.6.4.12</ecNumber>
    </submittedName>
</protein>
<sequence length="636" mass="73401">MKRKMPFPLSKEKSFYDSLNDWIGDTLYDDLTEKGFESRDEQIYMAFQIEKALKDKKVLFAEAGVGTGKTIAYLLPALAYARYTGKPALISCADETLIDQLVKEDGDIKKISEALGLDIDVRLAKARSQYLCLKRLDEVGNRVDDEYIEILEDRLPDFVYGSGSLQSIFPYGDRSDYPELSDEEWNTVNYHPIQQCTACDLRNRCGQTIHRNHYRDSLELVICSHDFYMEHIWTKDSRVRQGQLPLLPEASMIVFDEGHLLEYSAQRALTYEVQNSTLLNLLERVMVDGVREETLQLMERLIDTHEEFFVLLDVYADTTDNERKGIEKAPSLLEVGNEAVKISTALLEEFVFEGELFVIPEYDLKMVEEYLDQYIYSMELFTTKVDAVDWLESPEGETTLVIMPRLVTDILREKLFSSNTPIVFSSATLSIKKDFSYLANGLGIQDFLSFSVDSPFDYEEVMEVFAHNLASEEKANQALELIKDGDQTLILFKSELMMRRFKEQVPDDMKDRISFEGERELSSMIKDFQQKNIQVLCSYHLWEGLDIPQDALTRVIIHDLPFPPKDPLFEARRTHAEDPFKEVDLPFMLLRLRQGAGRLIRTSEDSGTIHLLLDDEEQKMTKEIESIFPVKMKITV</sequence>
<dbReference type="GO" id="GO:0003678">
    <property type="term" value="F:DNA helicase activity"/>
    <property type="evidence" value="ECO:0007669"/>
    <property type="project" value="UniProtKB-EC"/>
</dbReference>
<dbReference type="Gene3D" id="3.40.50.300">
    <property type="entry name" value="P-loop containing nucleotide triphosphate hydrolases"/>
    <property type="match status" value="2"/>
</dbReference>
<dbReference type="PANTHER" id="PTHR11472">
    <property type="entry name" value="DNA REPAIR DEAD HELICASE RAD3/XP-D SUBFAMILY MEMBER"/>
    <property type="match status" value="1"/>
</dbReference>
<dbReference type="InterPro" id="IPR006555">
    <property type="entry name" value="ATP-dep_Helicase_C"/>
</dbReference>
<keyword evidence="3" id="KW-0067">ATP-binding</keyword>
<dbReference type="Proteomes" id="UP001597218">
    <property type="component" value="Unassembled WGS sequence"/>
</dbReference>
<dbReference type="EMBL" id="JBHUGI010000024">
    <property type="protein sequence ID" value="MFD1928179.1"/>
    <property type="molecule type" value="Genomic_DNA"/>
</dbReference>
<evidence type="ECO:0000256" key="4">
    <source>
        <dbReference type="ARBA" id="ARBA00038058"/>
    </source>
</evidence>
<dbReference type="SMART" id="SM00491">
    <property type="entry name" value="HELICc2"/>
    <property type="match status" value="1"/>
</dbReference>